<proteinExistence type="predicted"/>
<evidence type="ECO:0008006" key="3">
    <source>
        <dbReference type="Google" id="ProtNLM"/>
    </source>
</evidence>
<accession>A0A6M8T094</accession>
<name>A0A6M8T094_9NEIS</name>
<dbReference type="RefSeq" id="WP_173533929.1">
    <property type="nucleotide sequence ID" value="NZ_CP054143.1"/>
</dbReference>
<keyword evidence="2" id="KW-1185">Reference proteome</keyword>
<dbReference type="AlphaFoldDB" id="A0A6M8T094"/>
<dbReference type="KEGG" id="dee:HQN60_12345"/>
<gene>
    <name evidence="1" type="ORF">HQN60_12345</name>
</gene>
<protein>
    <recommendedName>
        <fullName evidence="3">PilZ domain-containing protein</fullName>
    </recommendedName>
</protein>
<organism evidence="1 2">
    <name type="scientific">Deefgea piscis</name>
    <dbReference type="NCBI Taxonomy" id="2739061"/>
    <lineage>
        <taxon>Bacteria</taxon>
        <taxon>Pseudomonadati</taxon>
        <taxon>Pseudomonadota</taxon>
        <taxon>Betaproteobacteria</taxon>
        <taxon>Neisseriales</taxon>
        <taxon>Chitinibacteraceae</taxon>
        <taxon>Deefgea</taxon>
    </lineage>
</organism>
<dbReference type="Proteomes" id="UP000504844">
    <property type="component" value="Chromosome"/>
</dbReference>
<evidence type="ECO:0000313" key="1">
    <source>
        <dbReference type="EMBL" id="QKJ67427.1"/>
    </source>
</evidence>
<dbReference type="EMBL" id="CP054143">
    <property type="protein sequence ID" value="QKJ67427.1"/>
    <property type="molecule type" value="Genomic_DNA"/>
</dbReference>
<reference evidence="1 2" key="1">
    <citation type="submission" date="2020-05" db="EMBL/GenBank/DDBJ databases">
        <title>Complete genome sequence of Deefgea sp. D17.</title>
        <authorList>
            <person name="Bae J.-W."/>
            <person name="Han J.E."/>
        </authorList>
    </citation>
    <scope>NUCLEOTIDE SEQUENCE [LARGE SCALE GENOMIC DNA]</scope>
    <source>
        <strain evidence="1 2">D17</strain>
    </source>
</reference>
<sequence length="117" mass="13269">MSQNTINLSNSKRKFVRWRAAIIPKHHTQAFEGKITEANANVLTLISATEFKAGSEARLMLEVHEYLGMESTKNTLDLTGKFINSALVGHISVFRHQFQLHSLSYQQQQLLNKLTNS</sequence>
<evidence type="ECO:0000313" key="2">
    <source>
        <dbReference type="Proteomes" id="UP000504844"/>
    </source>
</evidence>